<gene>
    <name evidence="1" type="ORF">EVAR_52921_1</name>
</gene>
<accession>A0A4C1Y7C2</accession>
<comment type="caution">
    <text evidence="1">The sequence shown here is derived from an EMBL/GenBank/DDBJ whole genome shotgun (WGS) entry which is preliminary data.</text>
</comment>
<evidence type="ECO:0000313" key="2">
    <source>
        <dbReference type="Proteomes" id="UP000299102"/>
    </source>
</evidence>
<sequence>MCEKPTFRTALVVEEEARGCWTTAEQMRLSLESREAHETVFRLGRRPAALGLRGSRPPPRACVSICRDALLCAVRRSGKIVRKTAATGGRQLAVLRARVI</sequence>
<dbReference type="AlphaFoldDB" id="A0A4C1Y7C2"/>
<keyword evidence="2" id="KW-1185">Reference proteome</keyword>
<organism evidence="1 2">
    <name type="scientific">Eumeta variegata</name>
    <name type="common">Bagworm moth</name>
    <name type="synonym">Eumeta japonica</name>
    <dbReference type="NCBI Taxonomy" id="151549"/>
    <lineage>
        <taxon>Eukaryota</taxon>
        <taxon>Metazoa</taxon>
        <taxon>Ecdysozoa</taxon>
        <taxon>Arthropoda</taxon>
        <taxon>Hexapoda</taxon>
        <taxon>Insecta</taxon>
        <taxon>Pterygota</taxon>
        <taxon>Neoptera</taxon>
        <taxon>Endopterygota</taxon>
        <taxon>Lepidoptera</taxon>
        <taxon>Glossata</taxon>
        <taxon>Ditrysia</taxon>
        <taxon>Tineoidea</taxon>
        <taxon>Psychidae</taxon>
        <taxon>Oiketicinae</taxon>
        <taxon>Eumeta</taxon>
    </lineage>
</organism>
<evidence type="ECO:0000313" key="1">
    <source>
        <dbReference type="EMBL" id="GBP70794.1"/>
    </source>
</evidence>
<reference evidence="1 2" key="1">
    <citation type="journal article" date="2019" name="Commun. Biol.">
        <title>The bagworm genome reveals a unique fibroin gene that provides high tensile strength.</title>
        <authorList>
            <person name="Kono N."/>
            <person name="Nakamura H."/>
            <person name="Ohtoshi R."/>
            <person name="Tomita M."/>
            <person name="Numata K."/>
            <person name="Arakawa K."/>
        </authorList>
    </citation>
    <scope>NUCLEOTIDE SEQUENCE [LARGE SCALE GENOMIC DNA]</scope>
</reference>
<proteinExistence type="predicted"/>
<dbReference type="EMBL" id="BGZK01001086">
    <property type="protein sequence ID" value="GBP70794.1"/>
    <property type="molecule type" value="Genomic_DNA"/>
</dbReference>
<name>A0A4C1Y7C2_EUMVA</name>
<dbReference type="Proteomes" id="UP000299102">
    <property type="component" value="Unassembled WGS sequence"/>
</dbReference>
<protein>
    <submittedName>
        <fullName evidence="1">Uncharacterized protein</fullName>
    </submittedName>
</protein>